<dbReference type="InterPro" id="IPR041489">
    <property type="entry name" value="PDZ_6"/>
</dbReference>
<dbReference type="InterPro" id="IPR001478">
    <property type="entry name" value="PDZ"/>
</dbReference>
<name>A0AA40T0U4_9NOST</name>
<comment type="caution">
    <text evidence="17">The sequence shown here is derived from an EMBL/GenBank/DDBJ whole genome shotgun (WGS) entry which is preliminary data.</text>
</comment>
<comment type="subcellular location">
    <subcellularLocation>
        <location evidence="1">Cellular thylakoid lumen</location>
    </subcellularLocation>
</comment>
<dbReference type="SUPFAM" id="SSF50156">
    <property type="entry name" value="PDZ domain-like"/>
    <property type="match status" value="1"/>
</dbReference>
<evidence type="ECO:0000256" key="14">
    <source>
        <dbReference type="SAM" id="MobiDB-lite"/>
    </source>
</evidence>
<evidence type="ECO:0000256" key="2">
    <source>
        <dbReference type="ARBA" id="ARBA00009179"/>
    </source>
</evidence>
<proteinExistence type="inferred from homology"/>
<dbReference type="InterPro" id="IPR004447">
    <property type="entry name" value="Peptidase_S41A"/>
</dbReference>
<dbReference type="EC" id="3.4.21.102" evidence="10"/>
<dbReference type="InterPro" id="IPR054625">
    <property type="entry name" value="Cterm_S41_CtpB"/>
</dbReference>
<comment type="catalytic activity">
    <reaction evidence="8">
        <text>The enzyme shows specific recognition of a C-terminal tripeptide, Xaa-Yaa-Zaa, in which Xaa is preferably Ala or Leu, Yaa is preferably Ala or Tyr, and Zaa is preferably Ala, but then cleaves at a variable distance from the C-terminus. A typical cleavage is -Ala-Ala-|-Arg-Ala-Ala-Lys-Glu-Asn-Tyr-Ala-Leu-Ala-Ala.</text>
        <dbReference type="EC" id="3.4.21.102"/>
    </reaction>
</comment>
<dbReference type="Gene3D" id="3.90.226.10">
    <property type="entry name" value="2-enoyl-CoA Hydratase, Chain A, domain 1"/>
    <property type="match status" value="1"/>
</dbReference>
<dbReference type="Pfam" id="PF17820">
    <property type="entry name" value="PDZ_6"/>
    <property type="match status" value="1"/>
</dbReference>
<dbReference type="GO" id="GO:0031979">
    <property type="term" value="C:plasma membrane-derived thylakoid lumen"/>
    <property type="evidence" value="ECO:0007669"/>
    <property type="project" value="UniProtKB-SubCell"/>
</dbReference>
<feature type="domain" description="PDZ" evidence="16">
    <location>
        <begin position="114"/>
        <end position="184"/>
    </location>
</feature>
<keyword evidence="6 13" id="KW-0720">Serine protease</keyword>
<dbReference type="Proteomes" id="UP001165986">
    <property type="component" value="Unassembled WGS sequence"/>
</dbReference>
<evidence type="ECO:0000256" key="10">
    <source>
        <dbReference type="ARBA" id="ARBA00066637"/>
    </source>
</evidence>
<dbReference type="Pfam" id="PF03572">
    <property type="entry name" value="Peptidase_S41"/>
    <property type="match status" value="1"/>
</dbReference>
<evidence type="ECO:0000313" key="18">
    <source>
        <dbReference type="Proteomes" id="UP001165986"/>
    </source>
</evidence>
<dbReference type="SUPFAM" id="SSF52096">
    <property type="entry name" value="ClpP/crotonase"/>
    <property type="match status" value="1"/>
</dbReference>
<gene>
    <name evidence="17" type="ORF">FNW02_24000</name>
</gene>
<evidence type="ECO:0000256" key="9">
    <source>
        <dbReference type="ARBA" id="ARBA00053093"/>
    </source>
</evidence>
<protein>
    <recommendedName>
        <fullName evidence="11">Carboxyl-terminal-processing protease</fullName>
        <ecNumber evidence="10">3.4.21.102</ecNumber>
    </recommendedName>
    <alternativeName>
        <fullName evidence="12">CtpA</fullName>
    </alternativeName>
</protein>
<feature type="transmembrane region" description="Helical" evidence="15">
    <location>
        <begin position="12"/>
        <end position="33"/>
    </location>
</feature>
<dbReference type="AlphaFoldDB" id="A0AA40T0U4"/>
<keyword evidence="4" id="KW-0732">Signal</keyword>
<comment type="function">
    <text evidence="9">Cleavage of the 16 C-terminal residues from the D1 precursor of photosystem II (PSII). This proteolytic processing is necessary to allow the light-driven assembly of the oxygen-evolving cluster (a tetranuclear manganese), which is responsible for photosynthetic water oxidation.</text>
</comment>
<dbReference type="SMART" id="SM00228">
    <property type="entry name" value="PDZ"/>
    <property type="match status" value="1"/>
</dbReference>
<sequence length="449" mass="48799">MNQSAKSYSPLQVALIGGAIATTAAVSVFGPAWTRCVRAALAFQDSPKAIVDQAWQVVNREYVDGKFNQQDWQATRQSLLSKDYTSREEAYTAIREALQKLGDPYTRFMDPKQYEALTNQTSGEVSGIGIRMELNEKTKRLTVVEAIENSPALKAGIKAGDEILAIDGKPTLKMKVDDASKLIRGKAGTPITLRLGRTGQNTFNLKLTRATIEVPTVRHTLKQEGNRRVGYIRLREFSAHAAEQMQRAIRDLNTKKADAYVLDLRGNPGGLLQASIEIARMWLDNGGIVKTVNRQGGSEETKANRTALTNRPLVVLVDGNSASASEILTGALKDNRRAVVVGGQTFGKALVQSVHELADGSGLAVTIAHYYTPKGTDINHKGIAPDIKVDLTEPQERQLASNPDLIGTRSDPQYARAIAVLSGGNFAQPPVNRPSSSLPLSDRANDLKF</sequence>
<reference evidence="17" key="1">
    <citation type="submission" date="2019-07" db="EMBL/GenBank/DDBJ databases">
        <title>Toxilogical consequences of a new and cryptic species of cyanobacteria (Komarekiella delphini-convector) recovered from the epidermis of a bottlenose dolphin and 1500 ft. in the air.</title>
        <authorList>
            <person name="Brown A.O."/>
            <person name="Dvorak P."/>
            <person name="Villanueva C.D."/>
            <person name="Foss A.J."/>
            <person name="Garvey A.D."/>
            <person name="Gibson Q.A."/>
            <person name="Johansen J.R."/>
            <person name="Casamatta D.A."/>
        </authorList>
    </citation>
    <scope>NUCLEOTIDE SEQUENCE</scope>
    <source>
        <strain evidence="17">SJRDD-AB1</strain>
    </source>
</reference>
<dbReference type="PROSITE" id="PS50106">
    <property type="entry name" value="PDZ"/>
    <property type="match status" value="1"/>
</dbReference>
<keyword evidence="7" id="KW-0793">Thylakoid</keyword>
<dbReference type="Gene3D" id="2.30.42.10">
    <property type="match status" value="1"/>
</dbReference>
<evidence type="ECO:0000256" key="11">
    <source>
        <dbReference type="ARBA" id="ARBA00069724"/>
    </source>
</evidence>
<dbReference type="NCBIfam" id="NF045589">
    <property type="entry name" value="Cterm_S41_CtpB"/>
    <property type="match status" value="1"/>
</dbReference>
<dbReference type="SMART" id="SM00245">
    <property type="entry name" value="TSPc"/>
    <property type="match status" value="1"/>
</dbReference>
<keyword evidence="15" id="KW-0812">Transmembrane</keyword>
<dbReference type="FunFam" id="3.30.750.44:FF:000002">
    <property type="entry name" value="carboxyl-terminal-processing peptidase 2, chloroplastic"/>
    <property type="match status" value="1"/>
</dbReference>
<evidence type="ECO:0000256" key="12">
    <source>
        <dbReference type="ARBA" id="ARBA00080563"/>
    </source>
</evidence>
<accession>A0AA40T0U4</accession>
<keyword evidence="18" id="KW-1185">Reference proteome</keyword>
<dbReference type="CDD" id="cd06782">
    <property type="entry name" value="cpPDZ_CPP-like"/>
    <property type="match status" value="1"/>
</dbReference>
<evidence type="ECO:0000256" key="1">
    <source>
        <dbReference type="ARBA" id="ARBA00004518"/>
    </source>
</evidence>
<keyword evidence="15" id="KW-1133">Transmembrane helix</keyword>
<feature type="region of interest" description="Disordered" evidence="14">
    <location>
        <begin position="430"/>
        <end position="449"/>
    </location>
</feature>
<dbReference type="InterPro" id="IPR029045">
    <property type="entry name" value="ClpP/crotonase-like_dom_sf"/>
</dbReference>
<evidence type="ECO:0000256" key="4">
    <source>
        <dbReference type="ARBA" id="ARBA00022729"/>
    </source>
</evidence>
<dbReference type="NCBIfam" id="TIGR00225">
    <property type="entry name" value="prc"/>
    <property type="match status" value="1"/>
</dbReference>
<dbReference type="Gene3D" id="3.30.750.44">
    <property type="match status" value="1"/>
</dbReference>
<dbReference type="InterPro" id="IPR005151">
    <property type="entry name" value="Tail-specific_protease"/>
</dbReference>
<evidence type="ECO:0000259" key="16">
    <source>
        <dbReference type="PROSITE" id="PS50106"/>
    </source>
</evidence>
<keyword evidence="15" id="KW-0472">Membrane</keyword>
<evidence type="ECO:0000256" key="3">
    <source>
        <dbReference type="ARBA" id="ARBA00022670"/>
    </source>
</evidence>
<dbReference type="PANTHER" id="PTHR32060">
    <property type="entry name" value="TAIL-SPECIFIC PROTEASE"/>
    <property type="match status" value="1"/>
</dbReference>
<dbReference type="CDD" id="cd07560">
    <property type="entry name" value="Peptidase_S41_CPP"/>
    <property type="match status" value="1"/>
</dbReference>
<evidence type="ECO:0000256" key="6">
    <source>
        <dbReference type="ARBA" id="ARBA00022825"/>
    </source>
</evidence>
<dbReference type="PANTHER" id="PTHR32060:SF30">
    <property type="entry name" value="CARBOXY-TERMINAL PROCESSING PROTEASE CTPA"/>
    <property type="match status" value="1"/>
</dbReference>
<evidence type="ECO:0000313" key="17">
    <source>
        <dbReference type="EMBL" id="MBD6618803.1"/>
    </source>
</evidence>
<dbReference type="EMBL" id="VJXY01000031">
    <property type="protein sequence ID" value="MBD6618803.1"/>
    <property type="molecule type" value="Genomic_DNA"/>
</dbReference>
<dbReference type="GO" id="GO:0030288">
    <property type="term" value="C:outer membrane-bounded periplasmic space"/>
    <property type="evidence" value="ECO:0007669"/>
    <property type="project" value="TreeGrafter"/>
</dbReference>
<dbReference type="GO" id="GO:0007165">
    <property type="term" value="P:signal transduction"/>
    <property type="evidence" value="ECO:0007669"/>
    <property type="project" value="TreeGrafter"/>
</dbReference>
<organism evidence="17 18">
    <name type="scientific">Komarekiella delphini-convector SJRDD-AB1</name>
    <dbReference type="NCBI Taxonomy" id="2593771"/>
    <lineage>
        <taxon>Bacteria</taxon>
        <taxon>Bacillati</taxon>
        <taxon>Cyanobacteriota</taxon>
        <taxon>Cyanophyceae</taxon>
        <taxon>Nostocales</taxon>
        <taxon>Nostocaceae</taxon>
        <taxon>Komarekiella</taxon>
        <taxon>Komarekiella delphini-convector</taxon>
    </lineage>
</organism>
<dbReference type="GO" id="GO:0006508">
    <property type="term" value="P:proteolysis"/>
    <property type="evidence" value="ECO:0007669"/>
    <property type="project" value="UniProtKB-KW"/>
</dbReference>
<dbReference type="RefSeq" id="WP_191760002.1">
    <property type="nucleotide sequence ID" value="NZ_VJXY01000031.1"/>
</dbReference>
<keyword evidence="5 13" id="KW-0378">Hydrolase</keyword>
<evidence type="ECO:0000256" key="8">
    <source>
        <dbReference type="ARBA" id="ARBA00051784"/>
    </source>
</evidence>
<keyword evidence="3 13" id="KW-0645">Protease</keyword>
<evidence type="ECO:0000256" key="13">
    <source>
        <dbReference type="RuleBase" id="RU004404"/>
    </source>
</evidence>
<dbReference type="GO" id="GO:0004252">
    <property type="term" value="F:serine-type endopeptidase activity"/>
    <property type="evidence" value="ECO:0007669"/>
    <property type="project" value="UniProtKB-EC"/>
</dbReference>
<dbReference type="InterPro" id="IPR036034">
    <property type="entry name" value="PDZ_sf"/>
</dbReference>
<evidence type="ECO:0000256" key="15">
    <source>
        <dbReference type="SAM" id="Phobius"/>
    </source>
</evidence>
<comment type="similarity">
    <text evidence="2 13">Belongs to the peptidase S41A family.</text>
</comment>
<evidence type="ECO:0000256" key="7">
    <source>
        <dbReference type="ARBA" id="ARBA00023078"/>
    </source>
</evidence>
<evidence type="ECO:0000256" key="5">
    <source>
        <dbReference type="ARBA" id="ARBA00022801"/>
    </source>
</evidence>
<dbReference type="FunFam" id="2.30.42.10:FF:000063">
    <property type="entry name" value="Peptidase, S41 family"/>
    <property type="match status" value="1"/>
</dbReference>